<evidence type="ECO:0000313" key="3">
    <source>
        <dbReference type="Proteomes" id="UP000238296"/>
    </source>
</evidence>
<evidence type="ECO:0000256" key="1">
    <source>
        <dbReference type="SAM" id="MobiDB-lite"/>
    </source>
</evidence>
<feature type="compositionally biased region" description="Polar residues" evidence="1">
    <location>
        <begin position="35"/>
        <end position="54"/>
    </location>
</feature>
<dbReference type="EMBL" id="PPEA01000217">
    <property type="protein sequence ID" value="PQM48240.1"/>
    <property type="molecule type" value="Genomic_DNA"/>
</dbReference>
<proteinExistence type="predicted"/>
<organism evidence="2 3">
    <name type="scientific">Mycobacterium talmoniae</name>
    <dbReference type="NCBI Taxonomy" id="1858794"/>
    <lineage>
        <taxon>Bacteria</taxon>
        <taxon>Bacillati</taxon>
        <taxon>Actinomycetota</taxon>
        <taxon>Actinomycetes</taxon>
        <taxon>Mycobacteriales</taxon>
        <taxon>Mycobacteriaceae</taxon>
        <taxon>Mycobacterium</taxon>
    </lineage>
</organism>
<comment type="caution">
    <text evidence="2">The sequence shown here is derived from an EMBL/GenBank/DDBJ whole genome shotgun (WGS) entry which is preliminary data.</text>
</comment>
<dbReference type="AlphaFoldDB" id="A0A2S8BNH1"/>
<protein>
    <submittedName>
        <fullName evidence="2">Uncharacterized protein</fullName>
    </submittedName>
</protein>
<sequence>MVLNAGLRLGLVHGSPVPLRSAPAQKPRPAPVRTATRNSPVPSRSNAASIPSSRAPSMAFSRLGRFNVTQPIWLSRVFTSTAAMGST</sequence>
<evidence type="ECO:0000313" key="2">
    <source>
        <dbReference type="EMBL" id="PQM48240.1"/>
    </source>
</evidence>
<name>A0A2S8BNH1_9MYCO</name>
<gene>
    <name evidence="2" type="ORF">C1Y40_01551</name>
</gene>
<dbReference type="Proteomes" id="UP000238296">
    <property type="component" value="Unassembled WGS sequence"/>
</dbReference>
<feature type="region of interest" description="Disordered" evidence="1">
    <location>
        <begin position="1"/>
        <end position="54"/>
    </location>
</feature>
<accession>A0A2S8BNH1</accession>
<reference evidence="2 3" key="1">
    <citation type="journal article" date="2017" name="Int. J. Syst. Evol. Microbiol.">
        <title>Mycobacterium talmoniae sp. nov., a slowly growing mycobacterium isolated from human respiratory samples.</title>
        <authorList>
            <person name="Davidson R.M."/>
            <person name="DeGroote M.A."/>
            <person name="Marola J.L."/>
            <person name="Buss S."/>
            <person name="Jones V."/>
            <person name="McNeil M.R."/>
            <person name="Freifeld A.G."/>
            <person name="Elaine Epperson L."/>
            <person name="Hasan N.A."/>
            <person name="Jackson M."/>
            <person name="Iwen P.C."/>
            <person name="Salfinger M."/>
            <person name="Strong M."/>
        </authorList>
    </citation>
    <scope>NUCLEOTIDE SEQUENCE [LARGE SCALE GENOMIC DNA]</scope>
    <source>
        <strain evidence="2 3">ATCC BAA-2683</strain>
    </source>
</reference>